<evidence type="ECO:0008006" key="8">
    <source>
        <dbReference type="Google" id="ProtNLM"/>
    </source>
</evidence>
<dbReference type="GO" id="GO:0005507">
    <property type="term" value="F:copper ion binding"/>
    <property type="evidence" value="ECO:0007669"/>
    <property type="project" value="InterPro"/>
</dbReference>
<accession>A0A8J2JP75</accession>
<comment type="caution">
    <text evidence="6">The sequence shown here is derived from an EMBL/GenBank/DDBJ whole genome shotgun (WGS) entry which is preliminary data.</text>
</comment>
<reference evidence="6" key="1">
    <citation type="submission" date="2021-06" db="EMBL/GenBank/DDBJ databases">
        <authorList>
            <person name="Hodson N. C."/>
            <person name="Mongue J. A."/>
            <person name="Jaron S. K."/>
        </authorList>
    </citation>
    <scope>NUCLEOTIDE SEQUENCE</scope>
</reference>
<dbReference type="EMBL" id="CAJVCH010078140">
    <property type="protein sequence ID" value="CAG7721280.1"/>
    <property type="molecule type" value="Genomic_DNA"/>
</dbReference>
<dbReference type="GO" id="GO:0042421">
    <property type="term" value="P:norepinephrine biosynthetic process"/>
    <property type="evidence" value="ECO:0007669"/>
    <property type="project" value="TreeGrafter"/>
</dbReference>
<protein>
    <recommendedName>
        <fullName evidence="8">DBH-like monooxygenase protein 1</fullName>
    </recommendedName>
</protein>
<dbReference type="GO" id="GO:0042420">
    <property type="term" value="P:dopamine catabolic process"/>
    <property type="evidence" value="ECO:0007669"/>
    <property type="project" value="TreeGrafter"/>
</dbReference>
<dbReference type="Pfam" id="PF03712">
    <property type="entry name" value="Cu2_monoox_C"/>
    <property type="match status" value="1"/>
</dbReference>
<comment type="similarity">
    <text evidence="1">Belongs to the copper type II ascorbate-dependent monooxygenase family.</text>
</comment>
<dbReference type="GO" id="GO:0005615">
    <property type="term" value="C:extracellular space"/>
    <property type="evidence" value="ECO:0007669"/>
    <property type="project" value="TreeGrafter"/>
</dbReference>
<evidence type="ECO:0000256" key="2">
    <source>
        <dbReference type="ARBA" id="ARBA00023157"/>
    </source>
</evidence>
<feature type="domain" description="Copper type II ascorbate-dependent monooxygenase C-terminal" evidence="5">
    <location>
        <begin position="74"/>
        <end position="225"/>
    </location>
</feature>
<dbReference type="InterPro" id="IPR000323">
    <property type="entry name" value="Cu2_ascorb_mOase_N"/>
</dbReference>
<keyword evidence="3" id="KW-0325">Glycoprotein</keyword>
<organism evidence="6 7">
    <name type="scientific">Allacma fusca</name>
    <dbReference type="NCBI Taxonomy" id="39272"/>
    <lineage>
        <taxon>Eukaryota</taxon>
        <taxon>Metazoa</taxon>
        <taxon>Ecdysozoa</taxon>
        <taxon>Arthropoda</taxon>
        <taxon>Hexapoda</taxon>
        <taxon>Collembola</taxon>
        <taxon>Symphypleona</taxon>
        <taxon>Sminthuridae</taxon>
        <taxon>Allacma</taxon>
    </lineage>
</organism>
<dbReference type="Proteomes" id="UP000708208">
    <property type="component" value="Unassembled WGS sequence"/>
</dbReference>
<feature type="domain" description="Copper type II ascorbate-dependent monooxygenase N-terminal" evidence="4">
    <location>
        <begin position="5"/>
        <end position="53"/>
    </location>
</feature>
<dbReference type="InterPro" id="IPR024548">
    <property type="entry name" value="Cu2_monoox_C"/>
</dbReference>
<evidence type="ECO:0000313" key="7">
    <source>
        <dbReference type="Proteomes" id="UP000708208"/>
    </source>
</evidence>
<evidence type="ECO:0000259" key="5">
    <source>
        <dbReference type="Pfam" id="PF03712"/>
    </source>
</evidence>
<dbReference type="Pfam" id="PF01082">
    <property type="entry name" value="Cu2_monooxygen"/>
    <property type="match status" value="1"/>
</dbReference>
<evidence type="ECO:0000256" key="1">
    <source>
        <dbReference type="ARBA" id="ARBA00010676"/>
    </source>
</evidence>
<dbReference type="PANTHER" id="PTHR10157:SF23">
    <property type="entry name" value="MOXD1 HOMOLOG 1"/>
    <property type="match status" value="1"/>
</dbReference>
<dbReference type="GO" id="GO:0006589">
    <property type="term" value="P:octopamine biosynthetic process"/>
    <property type="evidence" value="ECO:0007669"/>
    <property type="project" value="TreeGrafter"/>
</dbReference>
<gene>
    <name evidence="6" type="ORF">AFUS01_LOCUS10505</name>
</gene>
<proteinExistence type="inferred from homology"/>
<evidence type="ECO:0000259" key="4">
    <source>
        <dbReference type="Pfam" id="PF01082"/>
    </source>
</evidence>
<sequence>MLLGFGTCHQYMYGWAVGAETLILPENIGIPLNELGIPEYFLLEVHYDNPNKLSNLNYNTGIEIYTTTNLRKQEAGIIRIGYETGIGLMIPPNTSNYIIAGHCSSTCTDNRLPDEGIKVFTLILHSHLAGRKMKLRQFRNGFELPWWAYDNNYDFDFQQNRLLPVHQEILKGDHLTLECTDDSSDRSPPEAILGGLSTSREMCLAFVMYYPRISRLDNCGSHFGEENNLLAKLGIEGIEKLSHPWDKDQIAVNEQEIVTYPKFQPYIPNNECDEDSNKARK</sequence>
<keyword evidence="7" id="KW-1185">Reference proteome</keyword>
<dbReference type="FunFam" id="2.60.120.230:FF:000001">
    <property type="entry name" value="Monooxygenase, DBH-like 1"/>
    <property type="match status" value="1"/>
</dbReference>
<keyword evidence="2" id="KW-1015">Disulfide bond</keyword>
<dbReference type="OrthoDB" id="19261at2759"/>
<dbReference type="GO" id="GO:0030667">
    <property type="term" value="C:secretory granule membrane"/>
    <property type="evidence" value="ECO:0007669"/>
    <property type="project" value="TreeGrafter"/>
</dbReference>
<evidence type="ECO:0000256" key="3">
    <source>
        <dbReference type="ARBA" id="ARBA00023180"/>
    </source>
</evidence>
<dbReference type="PANTHER" id="PTHR10157">
    <property type="entry name" value="DOPAMINE BETA HYDROXYLASE RELATED"/>
    <property type="match status" value="1"/>
</dbReference>
<dbReference type="InterPro" id="IPR000945">
    <property type="entry name" value="DBH-like"/>
</dbReference>
<dbReference type="AlphaFoldDB" id="A0A8J2JP75"/>
<name>A0A8J2JP75_9HEXA</name>
<dbReference type="GO" id="GO:0004500">
    <property type="term" value="F:dopamine beta-monooxygenase activity"/>
    <property type="evidence" value="ECO:0007669"/>
    <property type="project" value="InterPro"/>
</dbReference>
<evidence type="ECO:0000313" key="6">
    <source>
        <dbReference type="EMBL" id="CAG7721280.1"/>
    </source>
</evidence>